<sequence length="573" mass="62616">MASLLASSTVAARSITPGVNDTGLSADPFFQLKRLSGTGNVSDKILRGFFIGVAIGIPVALAFSATTTTVRFSRLNGLFQHHHLPLIIYIHFEKTKSSTAKHHNQPPVMLDESLPTFRFQPSSDNPLHTLLYFTHNGSEPAAEYLLKRPAASDAKNQYALGLVDVHYASVIYGEVLILPQWTQPSLSAAELRSQGGVSTVVPTTPDVLPVSLYNPDQTIPLKLQKSSFKSDSWEFEMPEQTFKAPSTSQIDQDSSSGGIAELTPKVLFRWKRDSRLSKDMTCYLTGRSFGGKKSKEPDITVAMYRASKNESTVVIYEPNMARVEVEDRKGLEVVLLLSAEVIRELYLMPKQNPFNTSGAAVPVGSAKVHSTPISSPPPPGGSRPPTQAAYASGALGGPPPGSGPRPSSSSSPPPRRDPQQQASIDAETKRLQAMVADEERASRDRDRRDKEEQRRIQAMLEREEEDRRRHKQAEIDEETERLRKQYGLPADTPSLPPRPGGQGGGQWFGGQSGQAVPPRSSSTGPSGSGYTMPSQQAQQQHGRAYKFGTALGSLLHGKDDKEQKVNKKRSVHF</sequence>
<keyword evidence="2" id="KW-0472">Membrane</keyword>
<keyword evidence="4" id="KW-1185">Reference proteome</keyword>
<evidence type="ECO:0000256" key="1">
    <source>
        <dbReference type="SAM" id="MobiDB-lite"/>
    </source>
</evidence>
<dbReference type="Proteomes" id="UP000076881">
    <property type="component" value="Unassembled WGS sequence"/>
</dbReference>
<evidence type="ECO:0000313" key="3">
    <source>
        <dbReference type="EMBL" id="OAA78733.1"/>
    </source>
</evidence>
<feature type="region of interest" description="Disordered" evidence="1">
    <location>
        <begin position="365"/>
        <end position="573"/>
    </location>
</feature>
<reference evidence="3 4" key="1">
    <citation type="journal article" date="2016" name="Genome Biol. Evol.">
        <title>Divergent and convergent evolution of fungal pathogenicity.</title>
        <authorList>
            <person name="Shang Y."/>
            <person name="Xiao G."/>
            <person name="Zheng P."/>
            <person name="Cen K."/>
            <person name="Zhan S."/>
            <person name="Wang C."/>
        </authorList>
    </citation>
    <scope>NUCLEOTIDE SEQUENCE [LARGE SCALE GENOMIC DNA]</scope>
    <source>
        <strain evidence="3 4">RCEF 1005</strain>
    </source>
</reference>
<feature type="compositionally biased region" description="Low complexity" evidence="1">
    <location>
        <begin position="513"/>
        <end position="534"/>
    </location>
</feature>
<dbReference type="OrthoDB" id="3357341at2759"/>
<proteinExistence type="predicted"/>
<accession>A0A162K954</accession>
<evidence type="ECO:0000313" key="4">
    <source>
        <dbReference type="Proteomes" id="UP000076881"/>
    </source>
</evidence>
<feature type="compositionally biased region" description="Basic and acidic residues" evidence="1">
    <location>
        <begin position="556"/>
        <end position="565"/>
    </location>
</feature>
<dbReference type="STRING" id="1081108.A0A162K954"/>
<feature type="compositionally biased region" description="Basic and acidic residues" evidence="1">
    <location>
        <begin position="437"/>
        <end position="455"/>
    </location>
</feature>
<name>A0A162K954_CORDF</name>
<comment type="caution">
    <text evidence="3">The sequence shown here is derived from an EMBL/GenBank/DDBJ whole genome shotgun (WGS) entry which is preliminary data.</text>
</comment>
<feature type="compositionally biased region" description="Gly residues" evidence="1">
    <location>
        <begin position="500"/>
        <end position="512"/>
    </location>
</feature>
<dbReference type="AlphaFoldDB" id="A0A162K954"/>
<keyword evidence="2" id="KW-1133">Transmembrane helix</keyword>
<gene>
    <name evidence="3" type="ORF">LEL_02219</name>
</gene>
<dbReference type="EMBL" id="AZHF01000002">
    <property type="protein sequence ID" value="OAA78733.1"/>
    <property type="molecule type" value="Genomic_DNA"/>
</dbReference>
<keyword evidence="2" id="KW-0812">Transmembrane</keyword>
<feature type="transmembrane region" description="Helical" evidence="2">
    <location>
        <begin position="45"/>
        <end position="65"/>
    </location>
</feature>
<evidence type="ECO:0000256" key="2">
    <source>
        <dbReference type="SAM" id="Phobius"/>
    </source>
</evidence>
<organism evidence="3 4">
    <name type="scientific">Akanthomyces lecanii RCEF 1005</name>
    <dbReference type="NCBI Taxonomy" id="1081108"/>
    <lineage>
        <taxon>Eukaryota</taxon>
        <taxon>Fungi</taxon>
        <taxon>Dikarya</taxon>
        <taxon>Ascomycota</taxon>
        <taxon>Pezizomycotina</taxon>
        <taxon>Sordariomycetes</taxon>
        <taxon>Hypocreomycetidae</taxon>
        <taxon>Hypocreales</taxon>
        <taxon>Cordycipitaceae</taxon>
        <taxon>Akanthomyces</taxon>
        <taxon>Cordyceps confragosa</taxon>
    </lineage>
</organism>
<protein>
    <submittedName>
        <fullName evidence="3">Uncharacterized protein</fullName>
    </submittedName>
</protein>